<keyword evidence="2" id="KW-1185">Reference proteome</keyword>
<evidence type="ECO:0000313" key="1">
    <source>
        <dbReference type="EMBL" id="TNN32225.1"/>
    </source>
</evidence>
<sequence>MAFRYYLVAWNEGLPKAAPLLWRCDLISSAVKRATSLPLIHLAGGESGLRQAGQPTDLWVKPLAALGRPPSRASGGARMTEAIGLRLADTAAGFCKLSYSRARGGRRGRAAKTGMNVLIPLPL</sequence>
<organism evidence="1 2">
    <name type="scientific">Liparis tanakae</name>
    <name type="common">Tanaka's snailfish</name>
    <dbReference type="NCBI Taxonomy" id="230148"/>
    <lineage>
        <taxon>Eukaryota</taxon>
        <taxon>Metazoa</taxon>
        <taxon>Chordata</taxon>
        <taxon>Craniata</taxon>
        <taxon>Vertebrata</taxon>
        <taxon>Euteleostomi</taxon>
        <taxon>Actinopterygii</taxon>
        <taxon>Neopterygii</taxon>
        <taxon>Teleostei</taxon>
        <taxon>Neoteleostei</taxon>
        <taxon>Acanthomorphata</taxon>
        <taxon>Eupercaria</taxon>
        <taxon>Perciformes</taxon>
        <taxon>Cottioidei</taxon>
        <taxon>Cottales</taxon>
        <taxon>Liparidae</taxon>
        <taxon>Liparis</taxon>
    </lineage>
</organism>
<name>A0A4Z2ETQ0_9TELE</name>
<dbReference type="EMBL" id="SRLO01002833">
    <property type="protein sequence ID" value="TNN32225.1"/>
    <property type="molecule type" value="Genomic_DNA"/>
</dbReference>
<proteinExistence type="predicted"/>
<dbReference type="AlphaFoldDB" id="A0A4Z2ETQ0"/>
<accession>A0A4Z2ETQ0</accession>
<reference evidence="1 2" key="1">
    <citation type="submission" date="2019-03" db="EMBL/GenBank/DDBJ databases">
        <title>First draft genome of Liparis tanakae, snailfish: a comprehensive survey of snailfish specific genes.</title>
        <authorList>
            <person name="Kim W."/>
            <person name="Song I."/>
            <person name="Jeong J.-H."/>
            <person name="Kim D."/>
            <person name="Kim S."/>
            <person name="Ryu S."/>
            <person name="Song J.Y."/>
            <person name="Lee S.K."/>
        </authorList>
    </citation>
    <scope>NUCLEOTIDE SEQUENCE [LARGE SCALE GENOMIC DNA]</scope>
    <source>
        <tissue evidence="1">Muscle</tissue>
    </source>
</reference>
<comment type="caution">
    <text evidence="1">The sequence shown here is derived from an EMBL/GenBank/DDBJ whole genome shotgun (WGS) entry which is preliminary data.</text>
</comment>
<protein>
    <submittedName>
        <fullName evidence="1">Uncharacterized protein</fullName>
    </submittedName>
</protein>
<gene>
    <name evidence="1" type="ORF">EYF80_057617</name>
</gene>
<evidence type="ECO:0000313" key="2">
    <source>
        <dbReference type="Proteomes" id="UP000314294"/>
    </source>
</evidence>
<dbReference type="Proteomes" id="UP000314294">
    <property type="component" value="Unassembled WGS sequence"/>
</dbReference>